<evidence type="ECO:0000313" key="1">
    <source>
        <dbReference type="EMBL" id="GLG05384.1"/>
    </source>
</evidence>
<comment type="caution">
    <text evidence="1">The sequence shown here is derived from an EMBL/GenBank/DDBJ whole genome shotgun (WGS) entry which is preliminary data.</text>
</comment>
<proteinExistence type="predicted"/>
<protein>
    <submittedName>
        <fullName evidence="1">Uncharacterized protein</fullName>
    </submittedName>
</protein>
<accession>A0A9W6C8J8</accession>
<dbReference type="AlphaFoldDB" id="A0A9W6C8J8"/>
<evidence type="ECO:0000313" key="2">
    <source>
        <dbReference type="Proteomes" id="UP001145145"/>
    </source>
</evidence>
<dbReference type="EMBL" id="BSBO01000028">
    <property type="protein sequence ID" value="GLG05384.1"/>
    <property type="molecule type" value="Genomic_DNA"/>
</dbReference>
<keyword evidence="2" id="KW-1185">Reference proteome</keyword>
<sequence length="77" mass="9293">MTCDYYTPIRDFKQSFFVKFHKRNSKRMKITKNIPINPEKIKYGKIIGKKVEILTKGDDMSKMNRYKKVQRKTSDEE</sequence>
<gene>
    <name evidence="1" type="ORF">Selli1_25580</name>
</gene>
<name>A0A9W6C8J8_9FIRM</name>
<dbReference type="Proteomes" id="UP001145145">
    <property type="component" value="Unassembled WGS sequence"/>
</dbReference>
<reference evidence="1 2" key="1">
    <citation type="journal article" date="2023" name="Int. J. Syst. Evol. Microbiol.">
        <title>Sellimonas catena sp. nov., isolated from human faeces.</title>
        <authorList>
            <person name="Hisatomi A."/>
            <person name="Ohkuma M."/>
            <person name="Sakamoto M."/>
        </authorList>
    </citation>
    <scope>NUCLEOTIDE SEQUENCE [LARGE SCALE GENOMIC DNA]</scope>
    <source>
        <strain evidence="1 2">12EGH17</strain>
    </source>
</reference>
<organism evidence="1 2">
    <name type="scientific">Sellimonas catena</name>
    <dbReference type="NCBI Taxonomy" id="2994035"/>
    <lineage>
        <taxon>Bacteria</taxon>
        <taxon>Bacillati</taxon>
        <taxon>Bacillota</taxon>
        <taxon>Clostridia</taxon>
        <taxon>Lachnospirales</taxon>
        <taxon>Lachnospiraceae</taxon>
        <taxon>Sellimonas</taxon>
    </lineage>
</organism>